<gene>
    <name evidence="2 3" type="primary">LOC104782904</name>
</gene>
<reference evidence="2 3" key="3">
    <citation type="submission" date="2025-05" db="UniProtKB">
        <authorList>
            <consortium name="RefSeq"/>
        </authorList>
    </citation>
    <scope>IDENTIFICATION</scope>
    <source>
        <tissue evidence="2 3">Leaf</tissue>
    </source>
</reference>
<accession>A0ABM1RNM1</accession>
<name>A0ABM1RNM1_CAMSA</name>
<dbReference type="RefSeq" id="XP_019100608.1">
    <property type="nucleotide sequence ID" value="XM_019245063.1"/>
</dbReference>
<keyword evidence="1" id="KW-1185">Reference proteome</keyword>
<evidence type="ECO:0000313" key="1">
    <source>
        <dbReference type="Proteomes" id="UP000694864"/>
    </source>
</evidence>
<sequence length="157" mass="18298">MLVDLEEQDCEYGDLLGKVGLHCYNLQNRTNLEFFCTDEAYVAGILYATDPTREYSTFKFITREVQSKGGLSFITTQCTLLPEKKDFPICAVDDFCKSDMPNSLTESEVKEDKDWLRLYLELACRTKSRWFPRSPMWERPLELRKIIVQINQSRCGV</sequence>
<evidence type="ECO:0000313" key="3">
    <source>
        <dbReference type="RefSeq" id="XP_019100609.1"/>
    </source>
</evidence>
<dbReference type="Proteomes" id="UP000694864">
    <property type="component" value="Chromosome 4"/>
</dbReference>
<reference evidence="1" key="2">
    <citation type="journal article" date="2014" name="Nat. Commun.">
        <title>The emerging biofuel crop Camelina sativa retains a highly undifferentiated hexaploid genome structure.</title>
        <authorList>
            <person name="Kagale S."/>
            <person name="Koh C."/>
            <person name="Nixon J."/>
            <person name="Bollina V."/>
            <person name="Clarke W.E."/>
            <person name="Tuteja R."/>
            <person name="Spillane C."/>
            <person name="Robinson S.J."/>
            <person name="Links M.G."/>
            <person name="Clarke C."/>
            <person name="Higgins E.E."/>
            <person name="Huebert T."/>
            <person name="Sharpe A.G."/>
            <person name="Parkin I.A."/>
        </authorList>
    </citation>
    <scope>NUCLEOTIDE SEQUENCE [LARGE SCALE GENOMIC DNA]</scope>
    <source>
        <strain evidence="1">r\DH55</strain>
    </source>
</reference>
<organism evidence="1 3">
    <name type="scientific">Camelina sativa</name>
    <name type="common">False flax</name>
    <name type="synonym">Myagrum sativum</name>
    <dbReference type="NCBI Taxonomy" id="90675"/>
    <lineage>
        <taxon>Eukaryota</taxon>
        <taxon>Viridiplantae</taxon>
        <taxon>Streptophyta</taxon>
        <taxon>Embryophyta</taxon>
        <taxon>Tracheophyta</taxon>
        <taxon>Spermatophyta</taxon>
        <taxon>Magnoliopsida</taxon>
        <taxon>eudicotyledons</taxon>
        <taxon>Gunneridae</taxon>
        <taxon>Pentapetalae</taxon>
        <taxon>rosids</taxon>
        <taxon>malvids</taxon>
        <taxon>Brassicales</taxon>
        <taxon>Brassicaceae</taxon>
        <taxon>Camelineae</taxon>
        <taxon>Camelina</taxon>
    </lineage>
</organism>
<reference evidence="1" key="1">
    <citation type="journal article" date="1997" name="Nucleic Acids Res.">
        <title>tRNAscan-SE: a program for improved detection of transfer RNA genes in genomic sequence.</title>
        <authorList>
            <person name="Lowe T.M."/>
            <person name="Eddy S.R."/>
        </authorList>
    </citation>
    <scope>NUCLEOTIDE SEQUENCE [LARGE SCALE GENOMIC DNA]</scope>
    <source>
        <strain evidence="1">r\DH55</strain>
    </source>
</reference>
<dbReference type="RefSeq" id="XP_019100609.1">
    <property type="nucleotide sequence ID" value="XM_019245064.1"/>
</dbReference>
<proteinExistence type="predicted"/>
<dbReference type="InterPro" id="IPR006462">
    <property type="entry name" value="MS5"/>
</dbReference>
<dbReference type="GeneID" id="104782904"/>
<dbReference type="Pfam" id="PF04776">
    <property type="entry name" value="protein_MS5"/>
    <property type="match status" value="1"/>
</dbReference>
<evidence type="ECO:0000313" key="2">
    <source>
        <dbReference type="RefSeq" id="XP_019100608.1"/>
    </source>
</evidence>
<protein>
    <submittedName>
        <fullName evidence="2 3">Uncharacterized protein LOC104782904 isoform X2</fullName>
    </submittedName>
</protein>